<dbReference type="PROSITE" id="PS51483">
    <property type="entry name" value="B5"/>
    <property type="match status" value="1"/>
</dbReference>
<keyword evidence="11 16" id="KW-0694">RNA-binding</keyword>
<comment type="catalytic activity">
    <reaction evidence="14 15">
        <text>tRNA(Phe) + L-phenylalanine + ATP = L-phenylalanyl-tRNA(Phe) + AMP + diphosphate + H(+)</text>
        <dbReference type="Rhea" id="RHEA:19413"/>
        <dbReference type="Rhea" id="RHEA-COMP:9668"/>
        <dbReference type="Rhea" id="RHEA-COMP:9699"/>
        <dbReference type="ChEBI" id="CHEBI:15378"/>
        <dbReference type="ChEBI" id="CHEBI:30616"/>
        <dbReference type="ChEBI" id="CHEBI:33019"/>
        <dbReference type="ChEBI" id="CHEBI:58095"/>
        <dbReference type="ChEBI" id="CHEBI:78442"/>
        <dbReference type="ChEBI" id="CHEBI:78531"/>
        <dbReference type="ChEBI" id="CHEBI:456215"/>
        <dbReference type="EC" id="6.1.1.20"/>
    </reaction>
</comment>
<dbReference type="Pfam" id="PF17759">
    <property type="entry name" value="tRNA_synthFbeta"/>
    <property type="match status" value="1"/>
</dbReference>
<dbReference type="Gene3D" id="3.30.56.10">
    <property type="match status" value="2"/>
</dbReference>
<keyword evidence="6 15" id="KW-0436">Ligase</keyword>
<dbReference type="SUPFAM" id="SSF55681">
    <property type="entry name" value="Class II aaRS and biotin synthetases"/>
    <property type="match status" value="1"/>
</dbReference>
<dbReference type="NCBIfam" id="TIGR00472">
    <property type="entry name" value="pheT_bact"/>
    <property type="match status" value="1"/>
</dbReference>
<evidence type="ECO:0000259" key="18">
    <source>
        <dbReference type="PROSITE" id="PS51447"/>
    </source>
</evidence>
<evidence type="ECO:0000256" key="13">
    <source>
        <dbReference type="ARBA" id="ARBA00023146"/>
    </source>
</evidence>
<dbReference type="NCBIfam" id="NF045760">
    <property type="entry name" value="YtpR"/>
    <property type="match status" value="1"/>
</dbReference>
<dbReference type="EMBL" id="JBAJEX010000001">
    <property type="protein sequence ID" value="MEO1765835.1"/>
    <property type="molecule type" value="Genomic_DNA"/>
</dbReference>
<evidence type="ECO:0000256" key="3">
    <source>
        <dbReference type="ARBA" id="ARBA00011209"/>
    </source>
</evidence>
<comment type="subcellular location">
    <subcellularLocation>
        <location evidence="1 15">Cytoplasm</location>
    </subcellularLocation>
</comment>
<comment type="similarity">
    <text evidence="2 15">Belongs to the phenylalanyl-tRNA synthetase beta subunit family. Type 1 subfamily.</text>
</comment>
<name>A0ABV0EB10_9BURK</name>
<evidence type="ECO:0000256" key="1">
    <source>
        <dbReference type="ARBA" id="ARBA00004496"/>
    </source>
</evidence>
<dbReference type="HAMAP" id="MF_00283">
    <property type="entry name" value="Phe_tRNA_synth_beta1"/>
    <property type="match status" value="1"/>
</dbReference>
<dbReference type="PANTHER" id="PTHR10947">
    <property type="entry name" value="PHENYLALANYL-TRNA SYNTHETASE BETA CHAIN AND LEUCINE-RICH REPEAT-CONTAINING PROTEIN 47"/>
    <property type="match status" value="1"/>
</dbReference>
<dbReference type="RefSeq" id="WP_347306337.1">
    <property type="nucleotide sequence ID" value="NZ_JBAJEX010000001.1"/>
</dbReference>
<dbReference type="Pfam" id="PF03147">
    <property type="entry name" value="FDX-ACB"/>
    <property type="match status" value="1"/>
</dbReference>
<feature type="domain" description="TRNA-binding" evidence="17">
    <location>
        <begin position="39"/>
        <end position="147"/>
    </location>
</feature>
<dbReference type="InterPro" id="IPR005147">
    <property type="entry name" value="tRNA_synthase_B5-dom"/>
</dbReference>
<dbReference type="InterPro" id="IPR020825">
    <property type="entry name" value="Phe-tRNA_synthase-like_B3/B4"/>
</dbReference>
<feature type="domain" description="B5" evidence="19">
    <location>
        <begin position="398"/>
        <end position="473"/>
    </location>
</feature>
<evidence type="ECO:0000256" key="16">
    <source>
        <dbReference type="PROSITE-ProRule" id="PRU00209"/>
    </source>
</evidence>
<feature type="binding site" evidence="15">
    <location>
        <position position="457"/>
    </location>
    <ligand>
        <name>Mg(2+)</name>
        <dbReference type="ChEBI" id="CHEBI:18420"/>
        <note>shared with alpha subunit</note>
    </ligand>
</feature>
<dbReference type="CDD" id="cd02796">
    <property type="entry name" value="tRNA_bind_bactPheRS"/>
    <property type="match status" value="1"/>
</dbReference>
<dbReference type="InterPro" id="IPR045864">
    <property type="entry name" value="aa-tRNA-synth_II/BPL/LPL"/>
</dbReference>
<dbReference type="SMART" id="SM00874">
    <property type="entry name" value="B5"/>
    <property type="match status" value="1"/>
</dbReference>
<dbReference type="InterPro" id="IPR012340">
    <property type="entry name" value="NA-bd_OB-fold"/>
</dbReference>
<evidence type="ECO:0000256" key="11">
    <source>
        <dbReference type="ARBA" id="ARBA00022884"/>
    </source>
</evidence>
<dbReference type="Gene3D" id="3.30.930.10">
    <property type="entry name" value="Bira Bifunctional Protein, Domain 2"/>
    <property type="match status" value="1"/>
</dbReference>
<evidence type="ECO:0000259" key="17">
    <source>
        <dbReference type="PROSITE" id="PS50886"/>
    </source>
</evidence>
<dbReference type="CDD" id="cd00769">
    <property type="entry name" value="PheRS_beta_core"/>
    <property type="match status" value="1"/>
</dbReference>
<evidence type="ECO:0000259" key="19">
    <source>
        <dbReference type="PROSITE" id="PS51483"/>
    </source>
</evidence>
<evidence type="ECO:0000256" key="4">
    <source>
        <dbReference type="ARBA" id="ARBA00022490"/>
    </source>
</evidence>
<comment type="subunit">
    <text evidence="3 15">Tetramer of two alpha and two beta subunits.</text>
</comment>
<keyword evidence="4 15" id="KW-0963">Cytoplasm</keyword>
<evidence type="ECO:0000256" key="8">
    <source>
        <dbReference type="ARBA" id="ARBA00022741"/>
    </source>
</evidence>
<dbReference type="InterPro" id="IPR005121">
    <property type="entry name" value="Fdx_antiC-bd"/>
</dbReference>
<keyword evidence="5 16" id="KW-0820">tRNA-binding</keyword>
<dbReference type="SUPFAM" id="SSF56037">
    <property type="entry name" value="PheT/TilS domain"/>
    <property type="match status" value="1"/>
</dbReference>
<dbReference type="PROSITE" id="PS50886">
    <property type="entry name" value="TRBD"/>
    <property type="match status" value="1"/>
</dbReference>
<gene>
    <name evidence="15 20" type="primary">pheT</name>
    <name evidence="20" type="ORF">V6E02_01185</name>
</gene>
<dbReference type="InterPro" id="IPR002547">
    <property type="entry name" value="tRNA-bd_dom"/>
</dbReference>
<feature type="domain" description="FDX-ACB" evidence="18">
    <location>
        <begin position="691"/>
        <end position="784"/>
    </location>
</feature>
<evidence type="ECO:0000256" key="9">
    <source>
        <dbReference type="ARBA" id="ARBA00022840"/>
    </source>
</evidence>
<dbReference type="InterPro" id="IPR005146">
    <property type="entry name" value="B3/B4_tRNA-bd"/>
</dbReference>
<keyword evidence="9 15" id="KW-0067">ATP-binding</keyword>
<dbReference type="PROSITE" id="PS51447">
    <property type="entry name" value="FDX_ACB"/>
    <property type="match status" value="1"/>
</dbReference>
<dbReference type="Gene3D" id="2.40.50.140">
    <property type="entry name" value="Nucleic acid-binding proteins"/>
    <property type="match status" value="1"/>
</dbReference>
<evidence type="ECO:0000313" key="20">
    <source>
        <dbReference type="EMBL" id="MEO1765835.1"/>
    </source>
</evidence>
<dbReference type="SUPFAM" id="SSF54991">
    <property type="entry name" value="Anticodon-binding domain of PheRS"/>
    <property type="match status" value="1"/>
</dbReference>
<proteinExistence type="inferred from homology"/>
<evidence type="ECO:0000256" key="12">
    <source>
        <dbReference type="ARBA" id="ARBA00022917"/>
    </source>
</evidence>
<reference evidence="20 21" key="1">
    <citation type="submission" date="2024-02" db="EMBL/GenBank/DDBJ databases">
        <title>New thermophilic sulfur-oxidizing bacteria from a hot springs of the Uzon caldera (Kamchatka, Russia).</title>
        <authorList>
            <person name="Dukat A.M."/>
            <person name="Elcheninov A.G."/>
            <person name="Frolov E.N."/>
        </authorList>
    </citation>
    <scope>NUCLEOTIDE SEQUENCE [LARGE SCALE GENOMIC DNA]</scope>
    <source>
        <strain evidence="20 21">AK1</strain>
    </source>
</reference>
<keyword evidence="21" id="KW-1185">Reference proteome</keyword>
<evidence type="ECO:0000256" key="15">
    <source>
        <dbReference type="HAMAP-Rule" id="MF_00283"/>
    </source>
</evidence>
<feature type="binding site" evidence="15">
    <location>
        <position position="451"/>
    </location>
    <ligand>
        <name>Mg(2+)</name>
        <dbReference type="ChEBI" id="CHEBI:18420"/>
        <note>shared with alpha subunit</note>
    </ligand>
</feature>
<sequence>MKFSENWLRRFVNAPLSSDELAHVLTMAGLEVEALEAAAPPFTGVVVAEVKSVDSHPNADRLKLCQVDVGEEAPLQIVCGAPNVAAGMRVPCARVGATLPGMTIREAKIRGVASCGMLCSARDLGLAEESEGLLVLPADAPVGADLRAYLELDDRIFTLKLTPNRADCLSVVGVAREVAAMTASPLDLPQPAPVPARITDALTITVAAPEACPLYCGRVIRGVNPAARTPQWMVRRLARSGLRAIHPLVDITNYVLLERGQPMHAFDCRKLSGGLTVRLAAAGERLVLLNGQDVSLAPDMLVIADAARPVALAGIMGGAETAVDETTVDVFLEAAFFDPASILGRARRLGLATDSAYRFERGVDFGATAACLEYATQLVLQICGGMPGPVTQVQGRLRARVPIRLRPERARRVLGVEVADEAMGALLKRLGLGVQQDAQGLLVTPPSYRFDLAIEEDLIEEIVRLYGYENLPARRPHTAAAMLPLPETRRDEHALREHLARRDYHEVVTYSFVDAQWENDLGRGAAVPVKNPIAAQMGVMRTTLWGGLLDCLRFNVNRRQTRVRLFELGRTFHAVEAGFEQPQRLGGIAFGPADPEQWGVVSRPVDFFDVKGDVESLFAAGEDLAFRRAEHPALHPGRCAEIFHRGRPIGWVGSLHPRWVQKYELPAAPVLFELLLAPLMTVPLPHYLEVSKFPPVRRDLAVIVDETVEAGALLAACRQAAPKQVTEIAIFDLYQGKGIDSGKKSLAFRVLMQDTRKTLTDPEVDAVIARLTQVLADRFGARLRQ</sequence>
<dbReference type="SMART" id="SM00896">
    <property type="entry name" value="FDX-ACB"/>
    <property type="match status" value="1"/>
</dbReference>
<keyword evidence="12 15" id="KW-0648">Protein biosynthesis</keyword>
<dbReference type="Pfam" id="PF03483">
    <property type="entry name" value="B3_4"/>
    <property type="match status" value="1"/>
</dbReference>
<keyword evidence="7 15" id="KW-0479">Metal-binding</keyword>
<keyword evidence="8 15" id="KW-0547">Nucleotide-binding</keyword>
<dbReference type="GO" id="GO:0004826">
    <property type="term" value="F:phenylalanine-tRNA ligase activity"/>
    <property type="evidence" value="ECO:0007669"/>
    <property type="project" value="UniProtKB-EC"/>
</dbReference>
<accession>A0ABV0EB10</accession>
<dbReference type="Gene3D" id="3.30.70.380">
    <property type="entry name" value="Ferrodoxin-fold anticodon-binding domain"/>
    <property type="match status" value="1"/>
</dbReference>
<feature type="binding site" evidence="15">
    <location>
        <position position="460"/>
    </location>
    <ligand>
        <name>Mg(2+)</name>
        <dbReference type="ChEBI" id="CHEBI:18420"/>
        <note>shared with alpha subunit</note>
    </ligand>
</feature>
<evidence type="ECO:0000313" key="21">
    <source>
        <dbReference type="Proteomes" id="UP001482231"/>
    </source>
</evidence>
<dbReference type="InterPro" id="IPR041616">
    <property type="entry name" value="PheRS_beta_core"/>
</dbReference>
<dbReference type="InterPro" id="IPR036690">
    <property type="entry name" value="Fdx_antiC-bd_sf"/>
</dbReference>
<dbReference type="PANTHER" id="PTHR10947:SF0">
    <property type="entry name" value="PHENYLALANINE--TRNA LIGASE BETA SUBUNIT"/>
    <property type="match status" value="1"/>
</dbReference>
<evidence type="ECO:0000256" key="6">
    <source>
        <dbReference type="ARBA" id="ARBA00022598"/>
    </source>
</evidence>
<comment type="caution">
    <text evidence="20">The sequence shown here is derived from an EMBL/GenBank/DDBJ whole genome shotgun (WGS) entry which is preliminary data.</text>
</comment>
<feature type="binding site" evidence="15">
    <location>
        <position position="461"/>
    </location>
    <ligand>
        <name>Mg(2+)</name>
        <dbReference type="ChEBI" id="CHEBI:18420"/>
        <note>shared with alpha subunit</note>
    </ligand>
</feature>
<organism evidence="20 21">
    <name type="scientific">Thiobacter aerophilum</name>
    <dbReference type="NCBI Taxonomy" id="3121275"/>
    <lineage>
        <taxon>Bacteria</taxon>
        <taxon>Pseudomonadati</taxon>
        <taxon>Pseudomonadota</taxon>
        <taxon>Betaproteobacteria</taxon>
        <taxon>Burkholderiales</taxon>
        <taxon>Thiobacteraceae</taxon>
        <taxon>Thiobacter</taxon>
    </lineage>
</organism>
<dbReference type="SUPFAM" id="SSF50249">
    <property type="entry name" value="Nucleic acid-binding proteins"/>
    <property type="match status" value="1"/>
</dbReference>
<dbReference type="SMART" id="SM00873">
    <property type="entry name" value="B3_4"/>
    <property type="match status" value="1"/>
</dbReference>
<dbReference type="Proteomes" id="UP001482231">
    <property type="component" value="Unassembled WGS sequence"/>
</dbReference>
<dbReference type="SUPFAM" id="SSF46955">
    <property type="entry name" value="Putative DNA-binding domain"/>
    <property type="match status" value="1"/>
</dbReference>
<keyword evidence="10 15" id="KW-0460">Magnesium</keyword>
<dbReference type="InterPro" id="IPR045060">
    <property type="entry name" value="Phe-tRNA-ligase_IIc_bsu"/>
</dbReference>
<evidence type="ECO:0000256" key="14">
    <source>
        <dbReference type="ARBA" id="ARBA00049255"/>
    </source>
</evidence>
<protein>
    <recommendedName>
        <fullName evidence="15">Phenylalanine--tRNA ligase beta subunit</fullName>
        <ecNumber evidence="15">6.1.1.20</ecNumber>
    </recommendedName>
    <alternativeName>
        <fullName evidence="15">Phenylalanyl-tRNA synthetase beta subunit</fullName>
        <shortName evidence="15">PheRS</shortName>
    </alternativeName>
</protein>
<comment type="cofactor">
    <cofactor evidence="15">
        <name>Mg(2+)</name>
        <dbReference type="ChEBI" id="CHEBI:18420"/>
    </cofactor>
    <text evidence="15">Binds 2 magnesium ions per tetramer.</text>
</comment>
<keyword evidence="13 15" id="KW-0030">Aminoacyl-tRNA synthetase</keyword>
<evidence type="ECO:0000256" key="7">
    <source>
        <dbReference type="ARBA" id="ARBA00022723"/>
    </source>
</evidence>
<dbReference type="InterPro" id="IPR004532">
    <property type="entry name" value="Phe-tRNA-ligase_IIc_bsu_bact"/>
</dbReference>
<dbReference type="Pfam" id="PF03484">
    <property type="entry name" value="B5"/>
    <property type="match status" value="1"/>
</dbReference>
<evidence type="ECO:0000256" key="2">
    <source>
        <dbReference type="ARBA" id="ARBA00008653"/>
    </source>
</evidence>
<dbReference type="InterPro" id="IPR009061">
    <property type="entry name" value="DNA-bd_dom_put_sf"/>
</dbReference>
<dbReference type="Pfam" id="PF01588">
    <property type="entry name" value="tRNA_bind"/>
    <property type="match status" value="1"/>
</dbReference>
<dbReference type="EC" id="6.1.1.20" evidence="15"/>
<dbReference type="InterPro" id="IPR033714">
    <property type="entry name" value="tRNA_bind_bactPheRS"/>
</dbReference>
<dbReference type="Gene3D" id="3.50.40.10">
    <property type="entry name" value="Phenylalanyl-trna Synthetase, Chain B, domain 3"/>
    <property type="match status" value="1"/>
</dbReference>
<evidence type="ECO:0000256" key="10">
    <source>
        <dbReference type="ARBA" id="ARBA00022842"/>
    </source>
</evidence>
<evidence type="ECO:0000256" key="5">
    <source>
        <dbReference type="ARBA" id="ARBA00022555"/>
    </source>
</evidence>